<evidence type="ECO:0000256" key="1">
    <source>
        <dbReference type="SAM" id="MobiDB-lite"/>
    </source>
</evidence>
<dbReference type="Proteomes" id="UP001610432">
    <property type="component" value="Unassembled WGS sequence"/>
</dbReference>
<dbReference type="EMBL" id="JBFXLQ010000036">
    <property type="protein sequence ID" value="KAL2864964.1"/>
    <property type="molecule type" value="Genomic_DNA"/>
</dbReference>
<feature type="region of interest" description="Disordered" evidence="1">
    <location>
        <begin position="9"/>
        <end position="78"/>
    </location>
</feature>
<dbReference type="GeneID" id="98140490"/>
<evidence type="ECO:0000313" key="3">
    <source>
        <dbReference type="Proteomes" id="UP001610432"/>
    </source>
</evidence>
<evidence type="ECO:0000313" key="2">
    <source>
        <dbReference type="EMBL" id="KAL2864964.1"/>
    </source>
</evidence>
<gene>
    <name evidence="2" type="ORF">BJX67DRAFT_198042</name>
</gene>
<protein>
    <submittedName>
        <fullName evidence="2">Uncharacterized protein</fullName>
    </submittedName>
</protein>
<dbReference type="RefSeq" id="XP_070883943.1">
    <property type="nucleotide sequence ID" value="XM_071025418.1"/>
</dbReference>
<keyword evidence="3" id="KW-1185">Reference proteome</keyword>
<name>A0ABR4LK98_9EURO</name>
<accession>A0ABR4LK98</accession>
<feature type="region of interest" description="Disordered" evidence="1">
    <location>
        <begin position="98"/>
        <end position="117"/>
    </location>
</feature>
<sequence length="160" mass="18331">MCLLFAVREPGTSAWQSSSRRRRKEAEEAGSLQMTESSRQGSHSDIQSSPRARWSKRRPNRARRSYHNFSNCDDGDRGVWEQPWLASPNVHLLYYPSGRCASEPGSDNNRRGWRREVSLPNGCAQSDTRLHEKAKNTRETSSGSRCEALNCWKLLNAQRH</sequence>
<organism evidence="2 3">
    <name type="scientific">Aspergillus lucknowensis</name>
    <dbReference type="NCBI Taxonomy" id="176173"/>
    <lineage>
        <taxon>Eukaryota</taxon>
        <taxon>Fungi</taxon>
        <taxon>Dikarya</taxon>
        <taxon>Ascomycota</taxon>
        <taxon>Pezizomycotina</taxon>
        <taxon>Eurotiomycetes</taxon>
        <taxon>Eurotiomycetidae</taxon>
        <taxon>Eurotiales</taxon>
        <taxon>Aspergillaceae</taxon>
        <taxon>Aspergillus</taxon>
        <taxon>Aspergillus subgen. Nidulantes</taxon>
    </lineage>
</organism>
<proteinExistence type="predicted"/>
<feature type="compositionally biased region" description="Basic residues" evidence="1">
    <location>
        <begin position="53"/>
        <end position="66"/>
    </location>
</feature>
<feature type="compositionally biased region" description="Polar residues" evidence="1">
    <location>
        <begin position="32"/>
        <end position="50"/>
    </location>
</feature>
<reference evidence="2 3" key="1">
    <citation type="submission" date="2024-07" db="EMBL/GenBank/DDBJ databases">
        <title>Section-level genome sequencing and comparative genomics of Aspergillus sections Usti and Cavernicolus.</title>
        <authorList>
            <consortium name="Lawrence Berkeley National Laboratory"/>
            <person name="Nybo J.L."/>
            <person name="Vesth T.C."/>
            <person name="Theobald S."/>
            <person name="Frisvad J.C."/>
            <person name="Larsen T.O."/>
            <person name="Kjaerboelling I."/>
            <person name="Rothschild-Mancinelli K."/>
            <person name="Lyhne E.K."/>
            <person name="Kogle M.E."/>
            <person name="Barry K."/>
            <person name="Clum A."/>
            <person name="Na H."/>
            <person name="Ledsgaard L."/>
            <person name="Lin J."/>
            <person name="Lipzen A."/>
            <person name="Kuo A."/>
            <person name="Riley R."/>
            <person name="Mondo S."/>
            <person name="Labutti K."/>
            <person name="Haridas S."/>
            <person name="Pangalinan J."/>
            <person name="Salamov A.A."/>
            <person name="Simmons B.A."/>
            <person name="Magnuson J.K."/>
            <person name="Chen J."/>
            <person name="Drula E."/>
            <person name="Henrissat B."/>
            <person name="Wiebenga A."/>
            <person name="Lubbers R.J."/>
            <person name="Gomes A.C."/>
            <person name="Macurrencykelacurrency M.R."/>
            <person name="Stajich J."/>
            <person name="Grigoriev I.V."/>
            <person name="Mortensen U.H."/>
            <person name="De Vries R.P."/>
            <person name="Baker S.E."/>
            <person name="Andersen M.R."/>
        </authorList>
    </citation>
    <scope>NUCLEOTIDE SEQUENCE [LARGE SCALE GENOMIC DNA]</scope>
    <source>
        <strain evidence="2 3">CBS 449.75</strain>
    </source>
</reference>
<feature type="compositionally biased region" description="Basic and acidic residues" evidence="1">
    <location>
        <begin position="108"/>
        <end position="117"/>
    </location>
</feature>
<comment type="caution">
    <text evidence="2">The sequence shown here is derived from an EMBL/GenBank/DDBJ whole genome shotgun (WGS) entry which is preliminary data.</text>
</comment>